<reference evidence="1 2" key="1">
    <citation type="submission" date="2019-02" db="EMBL/GenBank/DDBJ databases">
        <title>Deep-cultivation of Planctomycetes and their phenomic and genomic characterization uncovers novel biology.</title>
        <authorList>
            <person name="Wiegand S."/>
            <person name="Jogler M."/>
            <person name="Boedeker C."/>
            <person name="Pinto D."/>
            <person name="Vollmers J."/>
            <person name="Rivas-Marin E."/>
            <person name="Kohn T."/>
            <person name="Peeters S.H."/>
            <person name="Heuer A."/>
            <person name="Rast P."/>
            <person name="Oberbeckmann S."/>
            <person name="Bunk B."/>
            <person name="Jeske O."/>
            <person name="Meyerdierks A."/>
            <person name="Storesund J.E."/>
            <person name="Kallscheuer N."/>
            <person name="Luecker S."/>
            <person name="Lage O.M."/>
            <person name="Pohl T."/>
            <person name="Merkel B.J."/>
            <person name="Hornburger P."/>
            <person name="Mueller R.-W."/>
            <person name="Bruemmer F."/>
            <person name="Labrenz M."/>
            <person name="Spormann A.M."/>
            <person name="Op den Camp H."/>
            <person name="Overmann J."/>
            <person name="Amann R."/>
            <person name="Jetten M.S.M."/>
            <person name="Mascher T."/>
            <person name="Medema M.H."/>
            <person name="Devos D.P."/>
            <person name="Kaster A.-K."/>
            <person name="Ovreas L."/>
            <person name="Rohde M."/>
            <person name="Galperin M.Y."/>
            <person name="Jogler C."/>
        </authorList>
    </citation>
    <scope>NUCLEOTIDE SEQUENCE [LARGE SCALE GENOMIC DNA]</scope>
    <source>
        <strain evidence="1 2">ETA_A1</strain>
    </source>
</reference>
<name>A0A517XUU9_9BACT</name>
<evidence type="ECO:0000313" key="2">
    <source>
        <dbReference type="Proteomes" id="UP000319576"/>
    </source>
</evidence>
<dbReference type="Proteomes" id="UP000319576">
    <property type="component" value="Chromosome"/>
</dbReference>
<accession>A0A517XUU9</accession>
<keyword evidence="2" id="KW-1185">Reference proteome</keyword>
<dbReference type="EMBL" id="CP036273">
    <property type="protein sequence ID" value="QDU21273.1"/>
    <property type="molecule type" value="Genomic_DNA"/>
</dbReference>
<evidence type="ECO:0000313" key="1">
    <source>
        <dbReference type="EMBL" id="QDU21273.1"/>
    </source>
</evidence>
<dbReference type="RefSeq" id="WP_145240104.1">
    <property type="nucleotide sequence ID" value="NZ_CP036273.1"/>
</dbReference>
<dbReference type="KEGG" id="uli:ETAA1_32390"/>
<dbReference type="OrthoDB" id="289889at2"/>
<protein>
    <submittedName>
        <fullName evidence="1">Uncharacterized protein</fullName>
    </submittedName>
</protein>
<gene>
    <name evidence="1" type="ORF">ETAA1_32390</name>
</gene>
<dbReference type="AlphaFoldDB" id="A0A517XUU9"/>
<organism evidence="1 2">
    <name type="scientific">Urbifossiella limnaea</name>
    <dbReference type="NCBI Taxonomy" id="2528023"/>
    <lineage>
        <taxon>Bacteria</taxon>
        <taxon>Pseudomonadati</taxon>
        <taxon>Planctomycetota</taxon>
        <taxon>Planctomycetia</taxon>
        <taxon>Gemmatales</taxon>
        <taxon>Gemmataceae</taxon>
        <taxon>Urbifossiella</taxon>
    </lineage>
</organism>
<proteinExistence type="predicted"/>
<sequence length="131" mass="14125">MVARKKNDDALVLALACGATVEAAARQCDLSERTVYTRLKDADFQLRVKQVRSDMVRRSAGLLSAASGEAVRTLLALMKESAPPAVRLGAAKAVLEVGLKIRELADLEAELRDLEEKVKALGPPDGGGRRW</sequence>